<dbReference type="AlphaFoldDB" id="A0A1T5P2I4"/>
<proteinExistence type="predicted"/>
<organism evidence="3 4">
    <name type="scientific">Chitinophaga ginsengisegetis</name>
    <dbReference type="NCBI Taxonomy" id="393003"/>
    <lineage>
        <taxon>Bacteria</taxon>
        <taxon>Pseudomonadati</taxon>
        <taxon>Bacteroidota</taxon>
        <taxon>Chitinophagia</taxon>
        <taxon>Chitinophagales</taxon>
        <taxon>Chitinophagaceae</taxon>
        <taxon>Chitinophaga</taxon>
    </lineage>
</organism>
<sequence>MKFISVYTWMLLTVFFAATTFTTSAQVKDTTNTKGRWTAEGRADKITDKISHKVNLSKDQEKKILVINQDIVRRMDAVKNNPSLSKKERMTQFKALDTERSQRFKTVFTPAQYKKWNDWEMTKKEHLEQKMEKKRQKKEAKDSTQPQ</sequence>
<keyword evidence="2" id="KW-0732">Signal</keyword>
<reference evidence="3 4" key="1">
    <citation type="submission" date="2017-02" db="EMBL/GenBank/DDBJ databases">
        <authorList>
            <person name="Peterson S.W."/>
        </authorList>
    </citation>
    <scope>NUCLEOTIDE SEQUENCE [LARGE SCALE GENOMIC DNA]</scope>
    <source>
        <strain evidence="3 4">DSM 18108</strain>
    </source>
</reference>
<protein>
    <recommendedName>
        <fullName evidence="5">LTXXQ motif family protein</fullName>
    </recommendedName>
</protein>
<evidence type="ECO:0000313" key="4">
    <source>
        <dbReference type="Proteomes" id="UP000190166"/>
    </source>
</evidence>
<feature type="chain" id="PRO_5012233867" description="LTXXQ motif family protein" evidence="2">
    <location>
        <begin position="26"/>
        <end position="147"/>
    </location>
</feature>
<feature type="signal peptide" evidence="2">
    <location>
        <begin position="1"/>
        <end position="25"/>
    </location>
</feature>
<accession>A0A1T5P2I4</accession>
<evidence type="ECO:0000313" key="3">
    <source>
        <dbReference type="EMBL" id="SKD06924.1"/>
    </source>
</evidence>
<gene>
    <name evidence="3" type="ORF">SAMN05660461_3616</name>
</gene>
<dbReference type="Proteomes" id="UP000190166">
    <property type="component" value="Unassembled WGS sequence"/>
</dbReference>
<evidence type="ECO:0008006" key="5">
    <source>
        <dbReference type="Google" id="ProtNLM"/>
    </source>
</evidence>
<dbReference type="EMBL" id="FUZZ01000002">
    <property type="protein sequence ID" value="SKD06924.1"/>
    <property type="molecule type" value="Genomic_DNA"/>
</dbReference>
<dbReference type="RefSeq" id="WP_079470872.1">
    <property type="nucleotide sequence ID" value="NZ_FUZZ01000002.1"/>
</dbReference>
<dbReference type="STRING" id="393003.SAMN05660461_3616"/>
<evidence type="ECO:0000256" key="1">
    <source>
        <dbReference type="SAM" id="MobiDB-lite"/>
    </source>
</evidence>
<feature type="region of interest" description="Disordered" evidence="1">
    <location>
        <begin position="127"/>
        <end position="147"/>
    </location>
</feature>
<evidence type="ECO:0000256" key="2">
    <source>
        <dbReference type="SAM" id="SignalP"/>
    </source>
</evidence>
<name>A0A1T5P2I4_9BACT</name>
<keyword evidence="4" id="KW-1185">Reference proteome</keyword>